<evidence type="ECO:0000313" key="3">
    <source>
        <dbReference type="Proteomes" id="UP000248863"/>
    </source>
</evidence>
<dbReference type="Proteomes" id="UP000248863">
    <property type="component" value="Unassembled WGS sequence"/>
</dbReference>
<sequence>MIMRPVEIFFAVLGVVVLLGAGYYITRPVDPVANARYKCETALERFVGFDIAKAEADKADIKGNAHTGRVEMTFSQKADRHLGTCVFRNGEMTMLDLDGKLLAGRRE</sequence>
<evidence type="ECO:0000256" key="1">
    <source>
        <dbReference type="SAM" id="Phobius"/>
    </source>
</evidence>
<proteinExistence type="predicted"/>
<dbReference type="RefSeq" id="WP_111359938.1">
    <property type="nucleotide sequence ID" value="NZ_NHSK01000031.1"/>
</dbReference>
<keyword evidence="3" id="KW-1185">Reference proteome</keyword>
<feature type="transmembrane region" description="Helical" evidence="1">
    <location>
        <begin position="6"/>
        <end position="26"/>
    </location>
</feature>
<keyword evidence="1" id="KW-0472">Membrane</keyword>
<organism evidence="2 3">
    <name type="scientific">Rhodoplanes elegans</name>
    <dbReference type="NCBI Taxonomy" id="29408"/>
    <lineage>
        <taxon>Bacteria</taxon>
        <taxon>Pseudomonadati</taxon>
        <taxon>Pseudomonadota</taxon>
        <taxon>Alphaproteobacteria</taxon>
        <taxon>Hyphomicrobiales</taxon>
        <taxon>Nitrobacteraceae</taxon>
        <taxon>Rhodoplanes</taxon>
    </lineage>
</organism>
<keyword evidence="1" id="KW-0812">Transmembrane</keyword>
<gene>
    <name evidence="2" type="ORF">CH338_25980</name>
</gene>
<reference evidence="2 3" key="1">
    <citation type="submission" date="2017-07" db="EMBL/GenBank/DDBJ databases">
        <title>Draft Genome Sequences of Select Purple Nonsulfur Bacteria.</title>
        <authorList>
            <person name="Lasarre B."/>
            <person name="Mckinlay J.B."/>
        </authorList>
    </citation>
    <scope>NUCLEOTIDE SEQUENCE [LARGE SCALE GENOMIC DNA]</scope>
    <source>
        <strain evidence="2 3">DSM 11907</strain>
    </source>
</reference>
<accession>A0A327JXU7</accession>
<evidence type="ECO:0000313" key="2">
    <source>
        <dbReference type="EMBL" id="RAI31350.1"/>
    </source>
</evidence>
<name>A0A327JXU7_9BRAD</name>
<comment type="caution">
    <text evidence="2">The sequence shown here is derived from an EMBL/GenBank/DDBJ whole genome shotgun (WGS) entry which is preliminary data.</text>
</comment>
<dbReference type="EMBL" id="NPEU01000510">
    <property type="protein sequence ID" value="RAI31350.1"/>
    <property type="molecule type" value="Genomic_DNA"/>
</dbReference>
<dbReference type="AlphaFoldDB" id="A0A327JXU7"/>
<protein>
    <submittedName>
        <fullName evidence="2">Uncharacterized protein</fullName>
    </submittedName>
</protein>
<keyword evidence="1" id="KW-1133">Transmembrane helix</keyword>